<sequence>MQVFGQTVDDETRCVHYRTPADIVAIKFACCGRFYPCFLCHTAGEMHPARQWPASEWSEPAILCGACQGTLSITDYRQVTRCPHCSAPFNDGCRAHAHLYFEVPAPTA</sequence>
<evidence type="ECO:0000259" key="4">
    <source>
        <dbReference type="PROSITE" id="PS51266"/>
    </source>
</evidence>
<keyword evidence="1" id="KW-0479">Metal-binding</keyword>
<dbReference type="GO" id="GO:0008270">
    <property type="term" value="F:zinc ion binding"/>
    <property type="evidence" value="ECO:0007669"/>
    <property type="project" value="UniProtKB-KW"/>
</dbReference>
<dbReference type="PROSITE" id="PS51266">
    <property type="entry name" value="ZF_CHY"/>
    <property type="match status" value="1"/>
</dbReference>
<proteinExistence type="predicted"/>
<dbReference type="Pfam" id="PF05495">
    <property type="entry name" value="zf-CHY"/>
    <property type="match status" value="1"/>
</dbReference>
<dbReference type="InterPro" id="IPR052604">
    <property type="entry name" value="Mito_Tim_assembly_helper"/>
</dbReference>
<organism evidence="5 6">
    <name type="scientific">Cryobacterium mannosilyticum</name>
    <dbReference type="NCBI Taxonomy" id="1259190"/>
    <lineage>
        <taxon>Bacteria</taxon>
        <taxon>Bacillati</taxon>
        <taxon>Actinomycetota</taxon>
        <taxon>Actinomycetes</taxon>
        <taxon>Micrococcales</taxon>
        <taxon>Microbacteriaceae</taxon>
        <taxon>Cryobacterium</taxon>
    </lineage>
</organism>
<dbReference type="PANTHER" id="PTHR28082">
    <property type="entry name" value="ZINC FINGER PROTEIN"/>
    <property type="match status" value="1"/>
</dbReference>
<dbReference type="SUPFAM" id="SSF161219">
    <property type="entry name" value="CHY zinc finger-like"/>
    <property type="match status" value="1"/>
</dbReference>
<dbReference type="InterPro" id="IPR008913">
    <property type="entry name" value="Znf_CHY"/>
</dbReference>
<dbReference type="GO" id="GO:0045041">
    <property type="term" value="P:protein import into mitochondrial intermembrane space"/>
    <property type="evidence" value="ECO:0007669"/>
    <property type="project" value="TreeGrafter"/>
</dbReference>
<evidence type="ECO:0000256" key="1">
    <source>
        <dbReference type="ARBA" id="ARBA00022723"/>
    </source>
</evidence>
<feature type="domain" description="CHY-type" evidence="4">
    <location>
        <begin position="7"/>
        <end position="87"/>
    </location>
</feature>
<evidence type="ECO:0000313" key="5">
    <source>
        <dbReference type="EMBL" id="TFC03795.1"/>
    </source>
</evidence>
<dbReference type="InterPro" id="IPR037274">
    <property type="entry name" value="Znf_CHY_sf"/>
</dbReference>
<name>A0A4R8W889_9MICO</name>
<gene>
    <name evidence="5" type="ORF">E3O32_09415</name>
</gene>
<dbReference type="EMBL" id="SOFM01000026">
    <property type="protein sequence ID" value="TFC03795.1"/>
    <property type="molecule type" value="Genomic_DNA"/>
</dbReference>
<evidence type="ECO:0000256" key="2">
    <source>
        <dbReference type="ARBA" id="ARBA00022771"/>
    </source>
</evidence>
<accession>A0A4R8W889</accession>
<protein>
    <recommendedName>
        <fullName evidence="4">CHY-type domain-containing protein</fullName>
    </recommendedName>
</protein>
<evidence type="ECO:0000313" key="6">
    <source>
        <dbReference type="Proteomes" id="UP000297643"/>
    </source>
</evidence>
<dbReference type="PANTHER" id="PTHR28082:SF1">
    <property type="entry name" value="HELPER OF TIM PROTEIN 13"/>
    <property type="match status" value="1"/>
</dbReference>
<dbReference type="RefSeq" id="WP_134508872.1">
    <property type="nucleotide sequence ID" value="NZ_SOFM01000026.1"/>
</dbReference>
<evidence type="ECO:0000256" key="3">
    <source>
        <dbReference type="ARBA" id="ARBA00022833"/>
    </source>
</evidence>
<keyword evidence="2" id="KW-0863">Zinc-finger</keyword>
<comment type="caution">
    <text evidence="5">The sequence shown here is derived from an EMBL/GenBank/DDBJ whole genome shotgun (WGS) entry which is preliminary data.</text>
</comment>
<dbReference type="AlphaFoldDB" id="A0A4R8W889"/>
<dbReference type="InterPro" id="IPR016694">
    <property type="entry name" value="UCP017292"/>
</dbReference>
<dbReference type="PIRSF" id="PIRSF017292">
    <property type="entry name" value="UCP017292_Znf_CHY"/>
    <property type="match status" value="1"/>
</dbReference>
<reference evidence="5 6" key="1">
    <citation type="submission" date="2019-03" db="EMBL/GenBank/DDBJ databases">
        <title>Genomics of glacier-inhabiting Cryobacterium strains.</title>
        <authorList>
            <person name="Liu Q."/>
            <person name="Xin Y.-H."/>
        </authorList>
    </citation>
    <scope>NUCLEOTIDE SEQUENCE [LARGE SCALE GENOMIC DNA]</scope>
    <source>
        <strain evidence="5 6">RHLT2-21</strain>
    </source>
</reference>
<keyword evidence="6" id="KW-1185">Reference proteome</keyword>
<keyword evidence="3" id="KW-0862">Zinc</keyword>
<dbReference type="Proteomes" id="UP000297643">
    <property type="component" value="Unassembled WGS sequence"/>
</dbReference>